<comment type="cofactor">
    <cofactor evidence="1 10">
        <name>heme</name>
        <dbReference type="ChEBI" id="CHEBI:30413"/>
    </cofactor>
</comment>
<feature type="chain" id="PRO_5040146917" description="Catalase" evidence="13">
    <location>
        <begin position="18"/>
        <end position="718"/>
    </location>
</feature>
<evidence type="ECO:0000256" key="12">
    <source>
        <dbReference type="RuleBase" id="RU004142"/>
    </source>
</evidence>
<keyword evidence="5 11" id="KW-0349">Heme</keyword>
<dbReference type="SUPFAM" id="SSF52317">
    <property type="entry name" value="Class I glutamine amidotransferase-like"/>
    <property type="match status" value="1"/>
</dbReference>
<dbReference type="PROSITE" id="PS51257">
    <property type="entry name" value="PROKAR_LIPOPROTEIN"/>
    <property type="match status" value="1"/>
</dbReference>
<dbReference type="SMART" id="SM01060">
    <property type="entry name" value="Catalase"/>
    <property type="match status" value="1"/>
</dbReference>
<name>A0A9P8EI79_AURME</name>
<keyword evidence="8 10" id="KW-0408">Iron</keyword>
<evidence type="ECO:0000259" key="14">
    <source>
        <dbReference type="SMART" id="SM01060"/>
    </source>
</evidence>
<dbReference type="GO" id="GO:0042744">
    <property type="term" value="P:hydrogen peroxide catabolic process"/>
    <property type="evidence" value="ECO:0007669"/>
    <property type="project" value="UniProtKB-KW"/>
</dbReference>
<keyword evidence="9 11" id="KW-0376">Hydrogen peroxide</keyword>
<dbReference type="InterPro" id="IPR024708">
    <property type="entry name" value="Catalase_AS"/>
</dbReference>
<dbReference type="PANTHER" id="PTHR42821">
    <property type="entry name" value="CATALASE"/>
    <property type="match status" value="1"/>
</dbReference>
<dbReference type="Proteomes" id="UP000779574">
    <property type="component" value="Unassembled WGS sequence"/>
</dbReference>
<evidence type="ECO:0000256" key="3">
    <source>
        <dbReference type="ARBA" id="ARBA00012314"/>
    </source>
</evidence>
<keyword evidence="7 11" id="KW-0560">Oxidoreductase</keyword>
<dbReference type="Pfam" id="PF06628">
    <property type="entry name" value="Catalase-rel"/>
    <property type="match status" value="1"/>
</dbReference>
<reference evidence="15" key="2">
    <citation type="submission" date="2021-08" db="EMBL/GenBank/DDBJ databases">
        <authorList>
            <person name="Gostincar C."/>
            <person name="Sun X."/>
            <person name="Song Z."/>
            <person name="Gunde-Cimerman N."/>
        </authorList>
    </citation>
    <scope>NUCLEOTIDE SEQUENCE</scope>
    <source>
        <strain evidence="15">EXF-9911</strain>
    </source>
</reference>
<dbReference type="InterPro" id="IPR024712">
    <property type="entry name" value="Catalase_clade2"/>
</dbReference>
<comment type="function">
    <text evidence="12">Catalyzes the degradation of hydrogen peroxide (H(2)O(2)) generated by peroxisomal oxidases to water and oxygen, thereby protecting cells from the toxic effects of hydrogen peroxide.</text>
</comment>
<feature type="domain" description="Catalase core" evidence="14">
    <location>
        <begin position="59"/>
        <end position="445"/>
    </location>
</feature>
<dbReference type="InterPro" id="IPR018028">
    <property type="entry name" value="Catalase"/>
</dbReference>
<evidence type="ECO:0000256" key="13">
    <source>
        <dbReference type="SAM" id="SignalP"/>
    </source>
</evidence>
<keyword evidence="13" id="KW-0732">Signal</keyword>
<dbReference type="GO" id="GO:0004096">
    <property type="term" value="F:catalase activity"/>
    <property type="evidence" value="ECO:0007669"/>
    <property type="project" value="UniProtKB-EC"/>
</dbReference>
<evidence type="ECO:0000256" key="5">
    <source>
        <dbReference type="ARBA" id="ARBA00022617"/>
    </source>
</evidence>
<evidence type="ECO:0000256" key="9">
    <source>
        <dbReference type="ARBA" id="ARBA00023324"/>
    </source>
</evidence>
<dbReference type="PROSITE" id="PS51402">
    <property type="entry name" value="CATALASE_3"/>
    <property type="match status" value="1"/>
</dbReference>
<evidence type="ECO:0000256" key="1">
    <source>
        <dbReference type="ARBA" id="ARBA00001971"/>
    </source>
</evidence>
<dbReference type="SUPFAM" id="SSF56634">
    <property type="entry name" value="Heme-dependent catalase-like"/>
    <property type="match status" value="1"/>
</dbReference>
<keyword evidence="4 11" id="KW-0575">Peroxidase</keyword>
<organism evidence="15 16">
    <name type="scientific">Aureobasidium melanogenum</name>
    <name type="common">Aureobasidium pullulans var. melanogenum</name>
    <dbReference type="NCBI Taxonomy" id="46634"/>
    <lineage>
        <taxon>Eukaryota</taxon>
        <taxon>Fungi</taxon>
        <taxon>Dikarya</taxon>
        <taxon>Ascomycota</taxon>
        <taxon>Pezizomycotina</taxon>
        <taxon>Dothideomycetes</taxon>
        <taxon>Dothideomycetidae</taxon>
        <taxon>Dothideales</taxon>
        <taxon>Saccotheciaceae</taxon>
        <taxon>Aureobasidium</taxon>
    </lineage>
</organism>
<dbReference type="OrthoDB" id="6880011at2759"/>
<evidence type="ECO:0000313" key="15">
    <source>
        <dbReference type="EMBL" id="KAG9690695.1"/>
    </source>
</evidence>
<dbReference type="InterPro" id="IPR002226">
    <property type="entry name" value="Catalase_haem_BS"/>
</dbReference>
<dbReference type="PANTHER" id="PTHR42821:SF3">
    <property type="entry name" value="CATALASE B"/>
    <property type="match status" value="1"/>
</dbReference>
<evidence type="ECO:0000256" key="6">
    <source>
        <dbReference type="ARBA" id="ARBA00022723"/>
    </source>
</evidence>
<evidence type="ECO:0000256" key="8">
    <source>
        <dbReference type="ARBA" id="ARBA00023004"/>
    </source>
</evidence>
<dbReference type="EC" id="1.11.1.6" evidence="3 11"/>
<dbReference type="Gene3D" id="2.40.180.10">
    <property type="entry name" value="Catalase core domain"/>
    <property type="match status" value="1"/>
</dbReference>
<evidence type="ECO:0000313" key="16">
    <source>
        <dbReference type="Proteomes" id="UP000779574"/>
    </source>
</evidence>
<dbReference type="Pfam" id="PF00199">
    <property type="entry name" value="Catalase"/>
    <property type="match status" value="1"/>
</dbReference>
<dbReference type="Pfam" id="PF18011">
    <property type="entry name" value="Catalase_C"/>
    <property type="match status" value="1"/>
</dbReference>
<dbReference type="AlphaFoldDB" id="A0A9P8EI79"/>
<proteinExistence type="inferred from homology"/>
<comment type="caution">
    <text evidence="15">The sequence shown here is derived from an EMBL/GenBank/DDBJ whole genome shotgun (WGS) entry which is preliminary data.</text>
</comment>
<dbReference type="GO" id="GO:0005829">
    <property type="term" value="C:cytosol"/>
    <property type="evidence" value="ECO:0007669"/>
    <property type="project" value="TreeGrafter"/>
</dbReference>
<comment type="catalytic activity">
    <reaction evidence="11">
        <text>2 H2O2 = O2 + 2 H2O</text>
        <dbReference type="Rhea" id="RHEA:20309"/>
        <dbReference type="ChEBI" id="CHEBI:15377"/>
        <dbReference type="ChEBI" id="CHEBI:15379"/>
        <dbReference type="ChEBI" id="CHEBI:16240"/>
        <dbReference type="EC" id="1.11.1.6"/>
    </reaction>
</comment>
<protein>
    <recommendedName>
        <fullName evidence="3 11">Catalase</fullName>
        <ecNumber evidence="3 11">1.11.1.6</ecNumber>
    </recommendedName>
</protein>
<accession>A0A9P8EI79</accession>
<dbReference type="GO" id="GO:0020037">
    <property type="term" value="F:heme binding"/>
    <property type="evidence" value="ECO:0007669"/>
    <property type="project" value="InterPro"/>
</dbReference>
<dbReference type="PRINTS" id="PR00067">
    <property type="entry name" value="CATALASE"/>
</dbReference>
<dbReference type="PROSITE" id="PS00437">
    <property type="entry name" value="CATALASE_1"/>
    <property type="match status" value="1"/>
</dbReference>
<dbReference type="InterPro" id="IPR043156">
    <property type="entry name" value="Catalase_clade2_helical"/>
</dbReference>
<keyword evidence="6 10" id="KW-0479">Metal-binding</keyword>
<dbReference type="GO" id="GO:0046872">
    <property type="term" value="F:metal ion binding"/>
    <property type="evidence" value="ECO:0007669"/>
    <property type="project" value="UniProtKB-KW"/>
</dbReference>
<feature type="binding site" description="axial binding residue" evidence="10">
    <location>
        <position position="392"/>
    </location>
    <ligand>
        <name>heme</name>
        <dbReference type="ChEBI" id="CHEBI:30413"/>
    </ligand>
    <ligandPart>
        <name>Fe</name>
        <dbReference type="ChEBI" id="CHEBI:18248"/>
    </ligandPart>
</feature>
<gene>
    <name evidence="15" type="ORF">KCU76_g7982</name>
</gene>
<dbReference type="InterPro" id="IPR041399">
    <property type="entry name" value="Catalase_large_C"/>
</dbReference>
<dbReference type="EMBL" id="JAHFXF010000298">
    <property type="protein sequence ID" value="KAG9690695.1"/>
    <property type="molecule type" value="Genomic_DNA"/>
</dbReference>
<evidence type="ECO:0000256" key="4">
    <source>
        <dbReference type="ARBA" id="ARBA00022559"/>
    </source>
</evidence>
<dbReference type="InterPro" id="IPR020835">
    <property type="entry name" value="Catalase_sf"/>
</dbReference>
<feature type="signal peptide" evidence="13">
    <location>
        <begin position="1"/>
        <end position="17"/>
    </location>
</feature>
<dbReference type="CDD" id="cd03132">
    <property type="entry name" value="GATase1_catalase"/>
    <property type="match status" value="1"/>
</dbReference>
<sequence>MRSLLLYLPLIAGTAFAGSCPYMSGEMGKGDDAALQETTEQTEEFMGQFKLNDEQGFLTTDWGTPIDDLTSLKAGARGPTLLEDFAFRQKMQRFDHERIPERVVHARGAGVHGVFESYGNFSNITAASFLSEEGKKTPTFVRFSTVIGERGSGDAARDVRGFATRFYTDAGNLDIVGINLPIFFIQDAMQFPDMVHSLKPQPDKQIPQAATAHDTAYDFFSQQPSTLNMLMLIMSGYSLPRSYRHMSGFGVHTMRMVTEEGDSKLIRWHWKSKQGTASLLWEEAQAINGKNPDYHRKDLWDAIENGAYPEYELGVQIMDEDQQLAFGFDVLDATKWIPEELVPVTILGKMTLNANPTNYFAETESIGFQPGHVVRGIDFSEDPLLQGRLFSYLDTQVNRQGINFEQLPINRPRIPIHNNNRDGRGQQYIPTNNYAYSPNSLNNGFPKQANQTVGKGFFTSPDRRLTGAFTRELSPTFNDHWSQARTVWNSITAAEQQVVVNSLRFEVSQVQSQVVKQNFVIQLNRISHDLASRVAVALVDVIVPEPDNTFYNSNSSAHISIFNTTLPTIKGLNMGILASTTSNASMAQAAQLSKSFAAQGLFVSIVAESLQPSVNVTYSAADAHAFDAVVVTAGAEAIFTGEKASPLYPLGRPMELLKNAYGWGKPIGAVGTGRKALDVAGIEQRPGVYFANSTSEAVDDFKCGLATFRFLDRFPQDE</sequence>
<evidence type="ECO:0000256" key="10">
    <source>
        <dbReference type="PIRSR" id="PIRSR038927-2"/>
    </source>
</evidence>
<dbReference type="Gene3D" id="3.40.50.880">
    <property type="match status" value="1"/>
</dbReference>
<dbReference type="PIRSF" id="PIRSF038927">
    <property type="entry name" value="Catalase_clade2"/>
    <property type="match status" value="1"/>
</dbReference>
<dbReference type="Gene3D" id="1.20.1370.20">
    <property type="match status" value="1"/>
</dbReference>
<evidence type="ECO:0000256" key="7">
    <source>
        <dbReference type="ARBA" id="ARBA00023002"/>
    </source>
</evidence>
<dbReference type="InterPro" id="IPR010582">
    <property type="entry name" value="Catalase_immune_responsive"/>
</dbReference>
<feature type="non-terminal residue" evidence="15">
    <location>
        <position position="1"/>
    </location>
</feature>
<evidence type="ECO:0000256" key="2">
    <source>
        <dbReference type="ARBA" id="ARBA00005329"/>
    </source>
</evidence>
<dbReference type="InterPro" id="IPR029062">
    <property type="entry name" value="Class_I_gatase-like"/>
</dbReference>
<dbReference type="PROSITE" id="PS00438">
    <property type="entry name" value="CATALASE_2"/>
    <property type="match status" value="1"/>
</dbReference>
<dbReference type="GO" id="GO:0006979">
    <property type="term" value="P:response to oxidative stress"/>
    <property type="evidence" value="ECO:0007669"/>
    <property type="project" value="InterPro"/>
</dbReference>
<reference evidence="15" key="1">
    <citation type="journal article" date="2021" name="J Fungi (Basel)">
        <title>Virulence traits and population genomics of the black yeast Aureobasidium melanogenum.</title>
        <authorList>
            <person name="Cernosa A."/>
            <person name="Sun X."/>
            <person name="Gostincar C."/>
            <person name="Fang C."/>
            <person name="Gunde-Cimerman N."/>
            <person name="Song Z."/>
        </authorList>
    </citation>
    <scope>NUCLEOTIDE SEQUENCE</scope>
    <source>
        <strain evidence="15">EXF-9911</strain>
    </source>
</reference>
<dbReference type="FunFam" id="2.40.180.10:FF:000003">
    <property type="entry name" value="Catalase"/>
    <property type="match status" value="1"/>
</dbReference>
<evidence type="ECO:0000256" key="11">
    <source>
        <dbReference type="RuleBase" id="RU000498"/>
    </source>
</evidence>
<comment type="similarity">
    <text evidence="2 11">Belongs to the catalase family.</text>
</comment>
<dbReference type="InterPro" id="IPR011614">
    <property type="entry name" value="Catalase_core"/>
</dbReference>